<dbReference type="PANTHER" id="PTHR31245:SF20">
    <property type="entry name" value="F18B13.13 PROTEIN"/>
    <property type="match status" value="1"/>
</dbReference>
<dbReference type="EMBL" id="LRBV02000007">
    <property type="status" value="NOT_ANNOTATED_CDS"/>
    <property type="molecule type" value="Genomic_DNA"/>
</dbReference>
<feature type="region of interest" description="Disordered" evidence="1">
    <location>
        <begin position="195"/>
        <end position="215"/>
    </location>
</feature>
<dbReference type="Gramene" id="QL07p035343:mrna">
    <property type="protein sequence ID" value="QL07p035343:mrna"/>
    <property type="gene ID" value="QL07p035343"/>
</dbReference>
<dbReference type="EnsemblPlants" id="QL07p035328:mrna">
    <property type="protein sequence ID" value="QL07p035328:mrna"/>
    <property type="gene ID" value="QL07p035328"/>
</dbReference>
<protein>
    <submittedName>
        <fullName evidence="2">Uncharacterized protein</fullName>
    </submittedName>
</protein>
<feature type="compositionally biased region" description="Polar residues" evidence="1">
    <location>
        <begin position="195"/>
        <end position="208"/>
    </location>
</feature>
<dbReference type="EnsemblPlants" id="QL07p035343:mrna">
    <property type="protein sequence ID" value="QL07p035343:mrna"/>
    <property type="gene ID" value="QL07p035343"/>
</dbReference>
<name>A0A7N2M5H7_QUELO</name>
<evidence type="ECO:0000313" key="2">
    <source>
        <dbReference type="EnsemblPlants" id="QL07p035328:mrna"/>
    </source>
</evidence>
<evidence type="ECO:0000313" key="3">
    <source>
        <dbReference type="Proteomes" id="UP000594261"/>
    </source>
</evidence>
<organism evidence="2 3">
    <name type="scientific">Quercus lobata</name>
    <name type="common">Valley oak</name>
    <dbReference type="NCBI Taxonomy" id="97700"/>
    <lineage>
        <taxon>Eukaryota</taxon>
        <taxon>Viridiplantae</taxon>
        <taxon>Streptophyta</taxon>
        <taxon>Embryophyta</taxon>
        <taxon>Tracheophyta</taxon>
        <taxon>Spermatophyta</taxon>
        <taxon>Magnoliopsida</taxon>
        <taxon>eudicotyledons</taxon>
        <taxon>Gunneridae</taxon>
        <taxon>Pentapetalae</taxon>
        <taxon>rosids</taxon>
        <taxon>fabids</taxon>
        <taxon>Fagales</taxon>
        <taxon>Fagaceae</taxon>
        <taxon>Quercus</taxon>
    </lineage>
</organism>
<dbReference type="Gramene" id="QL07p035328:mrna">
    <property type="protein sequence ID" value="QL07p035328:mrna"/>
    <property type="gene ID" value="QL07p035328"/>
</dbReference>
<reference evidence="2" key="2">
    <citation type="submission" date="2021-01" db="UniProtKB">
        <authorList>
            <consortium name="EnsemblPlants"/>
        </authorList>
    </citation>
    <scope>IDENTIFICATION</scope>
</reference>
<dbReference type="AlphaFoldDB" id="A0A7N2M5H7"/>
<dbReference type="OMA" id="TYSSRNH"/>
<dbReference type="InParanoid" id="A0A7N2M5H7"/>
<sequence>MLGSAPLVGAGGVVCVNVRGRVRDRGNPQCEVSEELSSWVRDFNLCGERGTERGGIVTAGRERTLEKRKLQNAPMDDLDDFDVDPWVENCVREMQNSLNEHQARARSRRLLEAFITTYSKLAWSNAESVGSHCENLQGLIEGACMQINNLKQAQEAQLEREKELENRNLEVQYLKQLVPEYQSRLRALEEEKNELTMQLQQAQQSDSNPRGFRAP</sequence>
<proteinExistence type="predicted"/>
<dbReference type="Proteomes" id="UP000594261">
    <property type="component" value="Chromosome 7"/>
</dbReference>
<evidence type="ECO:0000256" key="1">
    <source>
        <dbReference type="SAM" id="MobiDB-lite"/>
    </source>
</evidence>
<keyword evidence="3" id="KW-1185">Reference proteome</keyword>
<reference evidence="2 3" key="1">
    <citation type="journal article" date="2016" name="G3 (Bethesda)">
        <title>First Draft Assembly and Annotation of the Genome of a California Endemic Oak Quercus lobata Nee (Fagaceae).</title>
        <authorList>
            <person name="Sork V.L."/>
            <person name="Fitz-Gibbon S.T."/>
            <person name="Puiu D."/>
            <person name="Crepeau M."/>
            <person name="Gugger P.F."/>
            <person name="Sherman R."/>
            <person name="Stevens K."/>
            <person name="Langley C.H."/>
            <person name="Pellegrini M."/>
            <person name="Salzberg S.L."/>
        </authorList>
    </citation>
    <scope>NUCLEOTIDE SEQUENCE [LARGE SCALE GENOMIC DNA]</scope>
    <source>
        <strain evidence="2 3">cv. SW786</strain>
    </source>
</reference>
<accession>A0A7N2M5H7</accession>
<dbReference type="PANTHER" id="PTHR31245">
    <property type="entry name" value="UBIQUITIN SYSTEM COMPONENT CUE PROTEIN"/>
    <property type="match status" value="1"/>
</dbReference>